<protein>
    <submittedName>
        <fullName evidence="5">Acetyl esterase/lipase</fullName>
    </submittedName>
</protein>
<evidence type="ECO:0000256" key="1">
    <source>
        <dbReference type="ARBA" id="ARBA00010515"/>
    </source>
</evidence>
<keyword evidence="6" id="KW-1185">Reference proteome</keyword>
<dbReference type="PANTHER" id="PTHR48081">
    <property type="entry name" value="AB HYDROLASE SUPERFAMILY PROTEIN C4A8.06C"/>
    <property type="match status" value="1"/>
</dbReference>
<accession>A0A318RN76</accession>
<dbReference type="InterPro" id="IPR050300">
    <property type="entry name" value="GDXG_lipolytic_enzyme"/>
</dbReference>
<comment type="similarity">
    <text evidence="1">Belongs to the 'GDXG' lipolytic enzyme family.</text>
</comment>
<reference evidence="5 6" key="1">
    <citation type="submission" date="2018-06" db="EMBL/GenBank/DDBJ databases">
        <title>Genomic Encyclopedia of Type Strains, Phase IV (KMG-IV): sequencing the most valuable type-strain genomes for metagenomic binning, comparative biology and taxonomic classification.</title>
        <authorList>
            <person name="Goeker M."/>
        </authorList>
    </citation>
    <scope>NUCLEOTIDE SEQUENCE [LARGE SCALE GENOMIC DNA]</scope>
    <source>
        <strain evidence="5 6">DSM 45521</strain>
    </source>
</reference>
<dbReference type="Pfam" id="PF07859">
    <property type="entry name" value="Abhydrolase_3"/>
    <property type="match status" value="1"/>
</dbReference>
<keyword evidence="2" id="KW-0378">Hydrolase</keyword>
<dbReference type="PROSITE" id="PS01174">
    <property type="entry name" value="LIPASE_GDXG_SER"/>
    <property type="match status" value="1"/>
</dbReference>
<dbReference type="InterPro" id="IPR013094">
    <property type="entry name" value="AB_hydrolase_3"/>
</dbReference>
<name>A0A318RN76_WILLI</name>
<comment type="caution">
    <text evidence="5">The sequence shown here is derived from an EMBL/GenBank/DDBJ whole genome shotgun (WGS) entry which is preliminary data.</text>
</comment>
<evidence type="ECO:0000259" key="4">
    <source>
        <dbReference type="Pfam" id="PF07859"/>
    </source>
</evidence>
<feature type="domain" description="Alpha/beta hydrolase fold-3" evidence="4">
    <location>
        <begin position="74"/>
        <end position="276"/>
    </location>
</feature>
<dbReference type="InterPro" id="IPR033140">
    <property type="entry name" value="Lipase_GDXG_put_SER_AS"/>
</dbReference>
<dbReference type="OrthoDB" id="9803828at2"/>
<feature type="active site" evidence="3">
    <location>
        <position position="148"/>
    </location>
</feature>
<dbReference type="InterPro" id="IPR029058">
    <property type="entry name" value="AB_hydrolase_fold"/>
</dbReference>
<sequence>MPSTESAALKAHYRSITDRLAANPEMGLAAMRSIFEELAVQAAEPEDVTYAEVDTEEVRGLWCVPAGAPADKAILYTHGGGFVGNTVHSHRKVAGHLAKAAGVRAFVLDYRLAPEHPFPAQIDDAVAAHQWLHAQGFSGADLAVAGDSAGGNLAISSVLKLRDLGEELPAAIVTVSPWLDMELVGKTLESNADNDALISLGVVTMMSQMYLGSDGSATDGLANPLHADFSGIPPLHITVSEAEALLSDSERLAERAGQAGVDVELRTVPDQQHVFTFMAGRAPEADAAIAAAAAWLRPHLAVN</sequence>
<dbReference type="Gene3D" id="3.40.50.1820">
    <property type="entry name" value="alpha/beta hydrolase"/>
    <property type="match status" value="1"/>
</dbReference>
<dbReference type="SUPFAM" id="SSF53474">
    <property type="entry name" value="alpha/beta-Hydrolases"/>
    <property type="match status" value="1"/>
</dbReference>
<dbReference type="AlphaFoldDB" id="A0A318RN76"/>
<dbReference type="Proteomes" id="UP000247591">
    <property type="component" value="Unassembled WGS sequence"/>
</dbReference>
<evidence type="ECO:0000256" key="2">
    <source>
        <dbReference type="ARBA" id="ARBA00022801"/>
    </source>
</evidence>
<proteinExistence type="inferred from homology"/>
<dbReference type="PANTHER" id="PTHR48081:SF30">
    <property type="entry name" value="ACETYL-HYDROLASE LIPR-RELATED"/>
    <property type="match status" value="1"/>
</dbReference>
<dbReference type="EMBL" id="QJSP01000009">
    <property type="protein sequence ID" value="PYE15987.1"/>
    <property type="molecule type" value="Genomic_DNA"/>
</dbReference>
<evidence type="ECO:0000256" key="3">
    <source>
        <dbReference type="PROSITE-ProRule" id="PRU10038"/>
    </source>
</evidence>
<dbReference type="RefSeq" id="WP_110470608.1">
    <property type="nucleotide sequence ID" value="NZ_QJSP01000009.1"/>
</dbReference>
<evidence type="ECO:0000313" key="5">
    <source>
        <dbReference type="EMBL" id="PYE15987.1"/>
    </source>
</evidence>
<organism evidence="5 6">
    <name type="scientific">Williamsia limnetica</name>
    <dbReference type="NCBI Taxonomy" id="882452"/>
    <lineage>
        <taxon>Bacteria</taxon>
        <taxon>Bacillati</taxon>
        <taxon>Actinomycetota</taxon>
        <taxon>Actinomycetes</taxon>
        <taxon>Mycobacteriales</taxon>
        <taxon>Nocardiaceae</taxon>
        <taxon>Williamsia</taxon>
    </lineage>
</organism>
<dbReference type="GO" id="GO:0004806">
    <property type="term" value="F:triacylglycerol lipase activity"/>
    <property type="evidence" value="ECO:0007669"/>
    <property type="project" value="TreeGrafter"/>
</dbReference>
<gene>
    <name evidence="5" type="ORF">DFR67_109215</name>
</gene>
<evidence type="ECO:0000313" key="6">
    <source>
        <dbReference type="Proteomes" id="UP000247591"/>
    </source>
</evidence>